<sequence length="91" mass="9897">MTDTASPRTATEGTWALPLLALVPLALIGLFTEFPTPWLVISWVICAAVVLLAAAGWVTVFRHGMRGASAWAMCILVHAVLIWQLIVLTRQ</sequence>
<evidence type="ECO:0000313" key="3">
    <source>
        <dbReference type="Proteomes" id="UP001595871"/>
    </source>
</evidence>
<proteinExistence type="predicted"/>
<evidence type="ECO:0000313" key="2">
    <source>
        <dbReference type="EMBL" id="MFC4189580.1"/>
    </source>
</evidence>
<accession>A0ABV8NBV2</accession>
<dbReference type="Proteomes" id="UP001595871">
    <property type="component" value="Unassembled WGS sequence"/>
</dbReference>
<comment type="caution">
    <text evidence="2">The sequence shown here is derived from an EMBL/GenBank/DDBJ whole genome shotgun (WGS) entry which is preliminary data.</text>
</comment>
<dbReference type="RefSeq" id="WP_200696801.1">
    <property type="nucleotide sequence ID" value="NZ_BAAAYA010000008.1"/>
</dbReference>
<keyword evidence="3" id="KW-1185">Reference proteome</keyword>
<reference evidence="3" key="1">
    <citation type="journal article" date="2019" name="Int. J. Syst. Evol. Microbiol.">
        <title>The Global Catalogue of Microorganisms (GCM) 10K type strain sequencing project: providing services to taxonomists for standard genome sequencing and annotation.</title>
        <authorList>
            <consortium name="The Broad Institute Genomics Platform"/>
            <consortium name="The Broad Institute Genome Sequencing Center for Infectious Disease"/>
            <person name="Wu L."/>
            <person name="Ma J."/>
        </authorList>
    </citation>
    <scope>NUCLEOTIDE SEQUENCE [LARGE SCALE GENOMIC DNA]</scope>
    <source>
        <strain evidence="3">CCM 3243</strain>
    </source>
</reference>
<dbReference type="EMBL" id="JBHSCF010000043">
    <property type="protein sequence ID" value="MFC4189580.1"/>
    <property type="molecule type" value="Genomic_DNA"/>
</dbReference>
<evidence type="ECO:0008006" key="4">
    <source>
        <dbReference type="Google" id="ProtNLM"/>
    </source>
</evidence>
<feature type="transmembrane region" description="Helical" evidence="1">
    <location>
        <begin position="38"/>
        <end position="58"/>
    </location>
</feature>
<name>A0ABV8NBV2_9ACTN</name>
<protein>
    <recommendedName>
        <fullName evidence="4">Integral membrane protein</fullName>
    </recommendedName>
</protein>
<evidence type="ECO:0000256" key="1">
    <source>
        <dbReference type="SAM" id="Phobius"/>
    </source>
</evidence>
<gene>
    <name evidence="2" type="ORF">ACFO3R_24795</name>
</gene>
<feature type="transmembrane region" description="Helical" evidence="1">
    <location>
        <begin position="70"/>
        <end position="88"/>
    </location>
</feature>
<keyword evidence="1" id="KW-0472">Membrane</keyword>
<keyword evidence="1" id="KW-0812">Transmembrane</keyword>
<feature type="transmembrane region" description="Helical" evidence="1">
    <location>
        <begin position="15"/>
        <end position="31"/>
    </location>
</feature>
<organism evidence="2 3">
    <name type="scientific">Streptomyces flavovirens</name>
    <dbReference type="NCBI Taxonomy" id="52258"/>
    <lineage>
        <taxon>Bacteria</taxon>
        <taxon>Bacillati</taxon>
        <taxon>Actinomycetota</taxon>
        <taxon>Actinomycetes</taxon>
        <taxon>Kitasatosporales</taxon>
        <taxon>Streptomycetaceae</taxon>
        <taxon>Streptomyces</taxon>
    </lineage>
</organism>
<keyword evidence="1" id="KW-1133">Transmembrane helix</keyword>